<evidence type="ECO:0000256" key="3">
    <source>
        <dbReference type="ARBA" id="ARBA00022989"/>
    </source>
</evidence>
<evidence type="ECO:0000313" key="7">
    <source>
        <dbReference type="EnsemblMetazoa" id="CapteP206845"/>
    </source>
</evidence>
<evidence type="ECO:0000313" key="8">
    <source>
        <dbReference type="Proteomes" id="UP000014760"/>
    </source>
</evidence>
<sequence>MTEESTSDVPTTAAAELIDTSADSLLCRHYSDFLLLPICTTLFLFGVTGNLMTLSGLIKDAKKSASFYLLCATVIIDILLLLFIFFVISVVRFTKMAGELFWSTVILYVGYFYIEGIIGALQMIRVWLTIWVSVQRFVGIQFPHSAKAWGRIWVAKVKIGVTCSVCFLYQIPNVLRMGMRVQNGRMFFFNILENDISLGFSAVSNILRYTIPILVMVVFSVLLIVGLKKMKSSAKITQVQVTMVTVVLIVIEILCQLLIPLRTMISALHSDDMTCGSFLFFYDPFIPIILTLSSASDVIIYALILPRFRQRLRGLFGGTRVEPSANSGPTP</sequence>
<evidence type="ECO:0000256" key="1">
    <source>
        <dbReference type="ARBA" id="ARBA00004370"/>
    </source>
</evidence>
<organism evidence="7 8">
    <name type="scientific">Capitella teleta</name>
    <name type="common">Polychaete worm</name>
    <dbReference type="NCBI Taxonomy" id="283909"/>
    <lineage>
        <taxon>Eukaryota</taxon>
        <taxon>Metazoa</taxon>
        <taxon>Spiralia</taxon>
        <taxon>Lophotrochozoa</taxon>
        <taxon>Annelida</taxon>
        <taxon>Polychaeta</taxon>
        <taxon>Sedentaria</taxon>
        <taxon>Scolecida</taxon>
        <taxon>Capitellidae</taxon>
        <taxon>Capitella</taxon>
    </lineage>
</organism>
<keyword evidence="2 5" id="KW-0812">Transmembrane</keyword>
<dbReference type="AlphaFoldDB" id="X2A913"/>
<dbReference type="InterPro" id="IPR017452">
    <property type="entry name" value="GPCR_Rhodpsn_7TM"/>
</dbReference>
<feature type="transmembrane region" description="Helical" evidence="5">
    <location>
        <begin position="111"/>
        <end position="132"/>
    </location>
</feature>
<evidence type="ECO:0000259" key="6">
    <source>
        <dbReference type="PROSITE" id="PS50262"/>
    </source>
</evidence>
<reference evidence="7" key="3">
    <citation type="submission" date="2015-06" db="UniProtKB">
        <authorList>
            <consortium name="EnsemblMetazoa"/>
        </authorList>
    </citation>
    <scope>IDENTIFICATION</scope>
</reference>
<dbReference type="PRINTS" id="PR00237">
    <property type="entry name" value="GPCRRHODOPSN"/>
</dbReference>
<feature type="transmembrane region" description="Helical" evidence="5">
    <location>
        <begin position="239"/>
        <end position="259"/>
    </location>
</feature>
<dbReference type="PANTHER" id="PTHR46641:SF2">
    <property type="entry name" value="FMRFAMIDE RECEPTOR"/>
    <property type="match status" value="1"/>
</dbReference>
<reference evidence="8" key="2">
    <citation type="journal article" date="2013" name="Nature">
        <title>Insights into bilaterian evolution from three spiralian genomes.</title>
        <authorList>
            <person name="Simakov O."/>
            <person name="Marletaz F."/>
            <person name="Cho S.J."/>
            <person name="Edsinger-Gonzales E."/>
            <person name="Havlak P."/>
            <person name="Hellsten U."/>
            <person name="Kuo D.H."/>
            <person name="Larsson T."/>
            <person name="Lv J."/>
            <person name="Arendt D."/>
            <person name="Savage R."/>
            <person name="Osoegawa K."/>
            <person name="de Jong P."/>
            <person name="Grimwood J."/>
            <person name="Chapman J.A."/>
            <person name="Shapiro H."/>
            <person name="Aerts A."/>
            <person name="Otillar R.P."/>
            <person name="Terry A.Y."/>
            <person name="Boore J.L."/>
            <person name="Grigoriev I.V."/>
            <person name="Lindberg D.R."/>
            <person name="Seaver E.C."/>
            <person name="Weisblat D.A."/>
            <person name="Putnam N.H."/>
            <person name="Rokhsar D.S."/>
        </authorList>
    </citation>
    <scope>NUCLEOTIDE SEQUENCE</scope>
    <source>
        <strain evidence="8">I ESC-2004</strain>
    </source>
</reference>
<dbReference type="SUPFAM" id="SSF81321">
    <property type="entry name" value="Family A G protein-coupled receptor-like"/>
    <property type="match status" value="1"/>
</dbReference>
<dbReference type="PANTHER" id="PTHR46641">
    <property type="entry name" value="FMRFAMIDE RECEPTOR-RELATED"/>
    <property type="match status" value="1"/>
</dbReference>
<name>X2A913_CAPTE</name>
<dbReference type="InterPro" id="IPR000276">
    <property type="entry name" value="GPCR_Rhodpsn"/>
</dbReference>
<feature type="transmembrane region" description="Helical" evidence="5">
    <location>
        <begin position="153"/>
        <end position="171"/>
    </location>
</feature>
<protein>
    <recommendedName>
        <fullName evidence="6">G-protein coupled receptors family 1 profile domain-containing protein</fullName>
    </recommendedName>
</protein>
<reference evidence="8" key="1">
    <citation type="submission" date="2012-12" db="EMBL/GenBank/DDBJ databases">
        <authorList>
            <person name="Hellsten U."/>
            <person name="Grimwood J."/>
            <person name="Chapman J.A."/>
            <person name="Shapiro H."/>
            <person name="Aerts A."/>
            <person name="Otillar R.P."/>
            <person name="Terry A.Y."/>
            <person name="Boore J.L."/>
            <person name="Simakov O."/>
            <person name="Marletaz F."/>
            <person name="Cho S.-J."/>
            <person name="Edsinger-Gonzales E."/>
            <person name="Havlak P."/>
            <person name="Kuo D.-H."/>
            <person name="Larsson T."/>
            <person name="Lv J."/>
            <person name="Arendt D."/>
            <person name="Savage R."/>
            <person name="Osoegawa K."/>
            <person name="de Jong P."/>
            <person name="Lindberg D.R."/>
            <person name="Seaver E.C."/>
            <person name="Weisblat D.A."/>
            <person name="Putnam N.H."/>
            <person name="Grigoriev I.V."/>
            <person name="Rokhsar D.S."/>
        </authorList>
    </citation>
    <scope>NUCLEOTIDE SEQUENCE</scope>
    <source>
        <strain evidence="8">I ESC-2004</strain>
    </source>
</reference>
<keyword evidence="4 5" id="KW-0472">Membrane</keyword>
<evidence type="ECO:0000256" key="2">
    <source>
        <dbReference type="ARBA" id="ARBA00022692"/>
    </source>
</evidence>
<feature type="domain" description="G-protein coupled receptors family 1 profile" evidence="6">
    <location>
        <begin position="49"/>
        <end position="301"/>
    </location>
</feature>
<dbReference type="GO" id="GO:0004930">
    <property type="term" value="F:G protein-coupled receptor activity"/>
    <property type="evidence" value="ECO:0007669"/>
    <property type="project" value="InterPro"/>
</dbReference>
<keyword evidence="8" id="KW-1185">Reference proteome</keyword>
<evidence type="ECO:0000256" key="5">
    <source>
        <dbReference type="SAM" id="Phobius"/>
    </source>
</evidence>
<accession>X2A913</accession>
<feature type="transmembrane region" description="Helical" evidence="5">
    <location>
        <begin position="279"/>
        <end position="304"/>
    </location>
</feature>
<dbReference type="InterPro" id="IPR052954">
    <property type="entry name" value="GPCR-Ligand_Int"/>
</dbReference>
<dbReference type="EnsemblMetazoa" id="CapteT206845">
    <property type="protein sequence ID" value="CapteP206845"/>
    <property type="gene ID" value="CapteG206845"/>
</dbReference>
<feature type="transmembrane region" description="Helical" evidence="5">
    <location>
        <begin position="67"/>
        <end position="91"/>
    </location>
</feature>
<keyword evidence="3 5" id="KW-1133">Transmembrane helix</keyword>
<dbReference type="GO" id="GO:0016020">
    <property type="term" value="C:membrane"/>
    <property type="evidence" value="ECO:0007669"/>
    <property type="project" value="UniProtKB-SubCell"/>
</dbReference>
<proteinExistence type="predicted"/>
<dbReference type="HOGENOM" id="CLU_009579_24_7_1"/>
<evidence type="ECO:0000256" key="4">
    <source>
        <dbReference type="ARBA" id="ARBA00023136"/>
    </source>
</evidence>
<dbReference type="Gene3D" id="1.20.1070.10">
    <property type="entry name" value="Rhodopsin 7-helix transmembrane proteins"/>
    <property type="match status" value="1"/>
</dbReference>
<dbReference type="Proteomes" id="UP000014760">
    <property type="component" value="Unassembled WGS sequence"/>
</dbReference>
<feature type="transmembrane region" description="Helical" evidence="5">
    <location>
        <begin position="206"/>
        <end position="227"/>
    </location>
</feature>
<dbReference type="EMBL" id="AMQN01011715">
    <property type="status" value="NOT_ANNOTATED_CDS"/>
    <property type="molecule type" value="Genomic_DNA"/>
</dbReference>
<dbReference type="PROSITE" id="PS50262">
    <property type="entry name" value="G_PROTEIN_RECEP_F1_2"/>
    <property type="match status" value="1"/>
</dbReference>
<comment type="subcellular location">
    <subcellularLocation>
        <location evidence="1">Membrane</location>
    </subcellularLocation>
</comment>
<feature type="transmembrane region" description="Helical" evidence="5">
    <location>
        <begin position="33"/>
        <end position="55"/>
    </location>
</feature>